<evidence type="ECO:0000313" key="7">
    <source>
        <dbReference type="Proteomes" id="UP000321258"/>
    </source>
</evidence>
<dbReference type="EMBL" id="BJZT01000003">
    <property type="protein sequence ID" value="GEO97924.1"/>
    <property type="molecule type" value="Genomic_DNA"/>
</dbReference>
<dbReference type="InterPro" id="IPR050598">
    <property type="entry name" value="AminoAcid_Transporter"/>
</dbReference>
<feature type="transmembrane region" description="Helical" evidence="5">
    <location>
        <begin position="283"/>
        <end position="302"/>
    </location>
</feature>
<dbReference type="PANTHER" id="PTHR11785">
    <property type="entry name" value="AMINO ACID TRANSPORTER"/>
    <property type="match status" value="1"/>
</dbReference>
<feature type="transmembrane region" description="Helical" evidence="5">
    <location>
        <begin position="50"/>
        <end position="70"/>
    </location>
</feature>
<feature type="transmembrane region" description="Helical" evidence="5">
    <location>
        <begin position="355"/>
        <end position="376"/>
    </location>
</feature>
<dbReference type="AlphaFoldDB" id="A0A512IJR1"/>
<dbReference type="GO" id="GO:0016020">
    <property type="term" value="C:membrane"/>
    <property type="evidence" value="ECO:0007669"/>
    <property type="project" value="UniProtKB-SubCell"/>
</dbReference>
<feature type="transmembrane region" description="Helical" evidence="5">
    <location>
        <begin position="197"/>
        <end position="221"/>
    </location>
</feature>
<dbReference type="OrthoDB" id="9762947at2"/>
<evidence type="ECO:0000256" key="5">
    <source>
        <dbReference type="SAM" id="Phobius"/>
    </source>
</evidence>
<dbReference type="Pfam" id="PF13520">
    <property type="entry name" value="AA_permease_2"/>
    <property type="match status" value="1"/>
</dbReference>
<evidence type="ECO:0000256" key="1">
    <source>
        <dbReference type="ARBA" id="ARBA00004141"/>
    </source>
</evidence>
<keyword evidence="2 5" id="KW-0812">Transmembrane</keyword>
<feature type="transmembrane region" description="Helical" evidence="5">
    <location>
        <begin position="233"/>
        <end position="254"/>
    </location>
</feature>
<dbReference type="Gene3D" id="1.20.1740.10">
    <property type="entry name" value="Amino acid/polyamine transporter I"/>
    <property type="match status" value="1"/>
</dbReference>
<evidence type="ECO:0000256" key="3">
    <source>
        <dbReference type="ARBA" id="ARBA00022989"/>
    </source>
</evidence>
<name>A0A512IJR1_9HYPH</name>
<organism evidence="6 7">
    <name type="scientific">Methylobacterium haplocladii</name>
    <dbReference type="NCBI Taxonomy" id="1176176"/>
    <lineage>
        <taxon>Bacteria</taxon>
        <taxon>Pseudomonadati</taxon>
        <taxon>Pseudomonadota</taxon>
        <taxon>Alphaproteobacteria</taxon>
        <taxon>Hyphomicrobiales</taxon>
        <taxon>Methylobacteriaceae</taxon>
        <taxon>Methylobacterium</taxon>
    </lineage>
</organism>
<feature type="transmembrane region" description="Helical" evidence="5">
    <location>
        <begin position="91"/>
        <end position="115"/>
    </location>
</feature>
<feature type="transmembrane region" description="Helical" evidence="5">
    <location>
        <begin position="414"/>
        <end position="433"/>
    </location>
</feature>
<keyword evidence="4 5" id="KW-0472">Membrane</keyword>
<evidence type="ECO:0000256" key="4">
    <source>
        <dbReference type="ARBA" id="ARBA00023136"/>
    </source>
</evidence>
<accession>A0A512IJR1</accession>
<dbReference type="PIRSF" id="PIRSF006060">
    <property type="entry name" value="AA_transporter"/>
    <property type="match status" value="1"/>
</dbReference>
<feature type="transmembrane region" description="Helical" evidence="5">
    <location>
        <begin position="127"/>
        <end position="145"/>
    </location>
</feature>
<keyword evidence="3 5" id="KW-1133">Transmembrane helix</keyword>
<comment type="subcellular location">
    <subcellularLocation>
        <location evidence="1">Membrane</location>
        <topology evidence="1">Multi-pass membrane protein</topology>
    </subcellularLocation>
</comment>
<evidence type="ECO:0000256" key="2">
    <source>
        <dbReference type="ARBA" id="ARBA00022692"/>
    </source>
</evidence>
<dbReference type="GO" id="GO:0015179">
    <property type="term" value="F:L-amino acid transmembrane transporter activity"/>
    <property type="evidence" value="ECO:0007669"/>
    <property type="project" value="TreeGrafter"/>
</dbReference>
<feature type="transmembrane region" description="Helical" evidence="5">
    <location>
        <begin position="388"/>
        <end position="408"/>
    </location>
</feature>
<sequence length="451" mass="48128">MTAQTPGPATLPTVTTVAATAIVIADMVGVGVFTSLGFQVKDISSGFSLLLLWLVGGIVALCGAFCYAELAAMFPRSSGEYNFLTRSYHPAVGFLAGWLSATVGFAAPVALAAMAFGEYAKAISSDLPPLLLGLALIWIVSLVHLRGTRHGSLFQVASTVLKLALIVAFIASGFWMGEPQPISFTPSAIDPSLIVSAPFAISLVFVMYSYTGWNAATYIIGEMKDPKRSLPRALFVGTGTVLVLYIALNAVFLYTTPISELSGQVNVALIAGRHIFGEEGGRVVGGLICLGLIPTVSAMMWIGPRVTMAMGEDAPLLRVFARRSANGTPRVAILIQCTVASVLLFTRSFEAVLDFIQFSLAFCSFLAVLGVIKLRVTHPDLPRPYKAWGYPFTPLIFLTVTAFMMYYLVTVRPLQSLAGFLMMLAGLVLYAVASSQSQAVPDLKAQKVLSK</sequence>
<dbReference type="RefSeq" id="WP_147076219.1">
    <property type="nucleotide sequence ID" value="NZ_BJZT01000003.1"/>
</dbReference>
<evidence type="ECO:0000313" key="6">
    <source>
        <dbReference type="EMBL" id="GEO97924.1"/>
    </source>
</evidence>
<gene>
    <name evidence="6" type="ORF">MHA02_03120</name>
</gene>
<proteinExistence type="predicted"/>
<keyword evidence="7" id="KW-1185">Reference proteome</keyword>
<dbReference type="InterPro" id="IPR002293">
    <property type="entry name" value="AA/rel_permease1"/>
</dbReference>
<dbReference type="PANTHER" id="PTHR11785:SF512">
    <property type="entry name" value="SOBREMESA, ISOFORM B"/>
    <property type="match status" value="1"/>
</dbReference>
<feature type="transmembrane region" description="Helical" evidence="5">
    <location>
        <begin position="152"/>
        <end position="177"/>
    </location>
</feature>
<reference evidence="6 7" key="1">
    <citation type="submission" date="2019-07" db="EMBL/GenBank/DDBJ databases">
        <title>Whole genome shotgun sequence of Methylobacterium haplocladii NBRC 107714.</title>
        <authorList>
            <person name="Hosoyama A."/>
            <person name="Uohara A."/>
            <person name="Ohji S."/>
            <person name="Ichikawa N."/>
        </authorList>
    </citation>
    <scope>NUCLEOTIDE SEQUENCE [LARGE SCALE GENOMIC DNA]</scope>
    <source>
        <strain evidence="6 7">NBRC 107714</strain>
    </source>
</reference>
<protein>
    <submittedName>
        <fullName evidence="6">Amino acid permease</fullName>
    </submittedName>
</protein>
<dbReference type="Proteomes" id="UP000321258">
    <property type="component" value="Unassembled WGS sequence"/>
</dbReference>
<comment type="caution">
    <text evidence="6">The sequence shown here is derived from an EMBL/GenBank/DDBJ whole genome shotgun (WGS) entry which is preliminary data.</text>
</comment>
<feature type="transmembrane region" description="Helical" evidence="5">
    <location>
        <begin position="12"/>
        <end position="38"/>
    </location>
</feature>